<sequence length="86" mass="9339">MVMLWRIFTHGEQKPTVRPATHGASDSVGGGPLAGRVIWPQPMVSGGRWPVSRRELGFARVAAAALDINHLPPQRAMTRPETENSA</sequence>
<dbReference type="Proteomes" id="UP000023351">
    <property type="component" value="Unassembled WGS sequence"/>
</dbReference>
<name>X8DQW6_9MYCO</name>
<evidence type="ECO:0000313" key="1">
    <source>
        <dbReference type="EMBL" id="EUA69880.1"/>
    </source>
</evidence>
<reference evidence="1 2" key="1">
    <citation type="submission" date="2013-12" db="EMBL/GenBank/DDBJ databases">
        <authorList>
            <person name="Zelazny A."/>
            <person name="Olivier K."/>
            <person name="Holland S."/>
            <person name="Lenaerts A."/>
            <person name="Ordway D."/>
            <person name="DeGroote M.A."/>
            <person name="Parker T."/>
            <person name="Sizemore C."/>
            <person name="Tallon L.J."/>
            <person name="Sadzewicz L.K."/>
            <person name="Sengamalay N."/>
            <person name="Fraser C.M."/>
            <person name="Hine E."/>
            <person name="Shefchek K.A."/>
            <person name="Das S.P."/>
            <person name="Tettelin H."/>
        </authorList>
    </citation>
    <scope>NUCLEOTIDE SEQUENCE [LARGE SCALE GENOMIC DNA]</scope>
    <source>
        <strain evidence="1 2">1513</strain>
    </source>
</reference>
<protein>
    <submittedName>
        <fullName evidence="1">Uncharacterized protein</fullName>
    </submittedName>
</protein>
<organism evidence="1 2">
    <name type="scientific">Mycobacteroides abscessus subsp. bolletii 1513</name>
    <dbReference type="NCBI Taxonomy" id="1299321"/>
    <lineage>
        <taxon>Bacteria</taxon>
        <taxon>Bacillati</taxon>
        <taxon>Actinomycetota</taxon>
        <taxon>Actinomycetes</taxon>
        <taxon>Mycobacteriales</taxon>
        <taxon>Mycobacteriaceae</taxon>
        <taxon>Mycobacteroides</taxon>
        <taxon>Mycobacteroides abscessus</taxon>
    </lineage>
</organism>
<proteinExistence type="predicted"/>
<dbReference type="EMBL" id="JAOJ01000002">
    <property type="protein sequence ID" value="EUA69880.1"/>
    <property type="molecule type" value="Genomic_DNA"/>
</dbReference>
<comment type="caution">
    <text evidence="1">The sequence shown here is derived from an EMBL/GenBank/DDBJ whole genome shotgun (WGS) entry which is preliminary data.</text>
</comment>
<dbReference type="PATRIC" id="fig|1299321.3.peg.2581"/>
<evidence type="ECO:0000313" key="2">
    <source>
        <dbReference type="Proteomes" id="UP000023351"/>
    </source>
</evidence>
<accession>X8DQW6</accession>
<dbReference type="AlphaFoldDB" id="X8DQW6"/>
<gene>
    <name evidence="1" type="ORF">I540_2662</name>
</gene>